<reference evidence="1" key="1">
    <citation type="submission" date="2018-04" db="EMBL/GenBank/DDBJ databases">
        <title>Citrobacter rodentium phages.</title>
        <authorList>
            <person name="Mizuno C.M."/>
            <person name="Debarbieux L."/>
            <person name="Roach D.R."/>
        </authorList>
    </citation>
    <scope>NUCLEOTIDE SEQUENCE [LARGE SCALE GENOMIC DNA]</scope>
</reference>
<evidence type="ECO:0000313" key="1">
    <source>
        <dbReference type="EMBL" id="AUV59319.1"/>
    </source>
</evidence>
<gene>
    <name evidence="1" type="ORF">CrRp3_cds4</name>
</gene>
<dbReference type="Proteomes" id="UP000240815">
    <property type="component" value="Segment"/>
</dbReference>
<dbReference type="EMBL" id="MG775042">
    <property type="protein sequence ID" value="AUV59319.1"/>
    <property type="molecule type" value="Genomic_DNA"/>
</dbReference>
<evidence type="ECO:0000313" key="2">
    <source>
        <dbReference type="Proteomes" id="UP000240815"/>
    </source>
</evidence>
<name>A0A2K9VAT3_9CAUD</name>
<sequence length="58" mass="6933">MILNNRELSALFTLLCYMIRNNELLTDDELALYHRFLNEGWTDTVNQKRDLMKELSNV</sequence>
<proteinExistence type="predicted"/>
<keyword evidence="2" id="KW-1185">Reference proteome</keyword>
<accession>A0A2K9VAT3</accession>
<protein>
    <submittedName>
        <fullName evidence="1">Uncharacterized protein</fullName>
    </submittedName>
</protein>
<organism evidence="1 2">
    <name type="scientific">Citrobacter phage vB_CroP_CrRp3</name>
    <dbReference type="NCBI Taxonomy" id="2079275"/>
    <lineage>
        <taxon>Viruses</taxon>
        <taxon>Duplodnaviria</taxon>
        <taxon>Heunggongvirae</taxon>
        <taxon>Uroviricota</taxon>
        <taxon>Caudoviricetes</taxon>
        <taxon>Autographivirales</taxon>
        <taxon>Autosignataviridae</taxon>
        <taxon>Molineuxvirinae</taxon>
        <taxon>Rodentiumvirus</taxon>
        <taxon>Rodentiumvirus CrRp3</taxon>
        <taxon>Vectrevirus CrRp3</taxon>
    </lineage>
</organism>